<dbReference type="InterPro" id="IPR007167">
    <property type="entry name" value="Fe-transptr_FeoA-like"/>
</dbReference>
<dbReference type="Gene3D" id="1.10.10.10">
    <property type="entry name" value="Winged helix-like DNA-binding domain superfamily/Winged helix DNA-binding domain"/>
    <property type="match status" value="1"/>
</dbReference>
<evidence type="ECO:0000313" key="9">
    <source>
        <dbReference type="EMBL" id="MDQ0188700.1"/>
    </source>
</evidence>
<accession>A0ABT9XEJ7</accession>
<dbReference type="Pfam" id="PF01325">
    <property type="entry name" value="Fe_dep_repress"/>
    <property type="match status" value="1"/>
</dbReference>
<comment type="similarity">
    <text evidence="2">Belongs to the DtxR/MntR family.</text>
</comment>
<dbReference type="InterPro" id="IPR036421">
    <property type="entry name" value="Fe_dep_repressor_sf"/>
</dbReference>
<dbReference type="SMART" id="SM00899">
    <property type="entry name" value="FeoA"/>
    <property type="match status" value="1"/>
</dbReference>
<dbReference type="Pfam" id="PF04023">
    <property type="entry name" value="FeoA"/>
    <property type="match status" value="1"/>
</dbReference>
<dbReference type="InterPro" id="IPR038157">
    <property type="entry name" value="FeoA_core_dom"/>
</dbReference>
<evidence type="ECO:0000256" key="5">
    <source>
        <dbReference type="ARBA" id="ARBA00023015"/>
    </source>
</evidence>
<dbReference type="Pfam" id="PF02742">
    <property type="entry name" value="Fe_dep_repr_C"/>
    <property type="match status" value="1"/>
</dbReference>
<dbReference type="InterPro" id="IPR036388">
    <property type="entry name" value="WH-like_DNA-bd_sf"/>
</dbReference>
<protein>
    <submittedName>
        <fullName evidence="9">DtxR family Mn-dependent transcriptional regulator</fullName>
    </submittedName>
</protein>
<dbReference type="Gene3D" id="2.30.30.90">
    <property type="match status" value="1"/>
</dbReference>
<reference evidence="9 10" key="1">
    <citation type="submission" date="2023-07" db="EMBL/GenBank/DDBJ databases">
        <title>Genomic Encyclopedia of Type Strains, Phase IV (KMG-IV): sequencing the most valuable type-strain genomes for metagenomic binning, comparative biology and taxonomic classification.</title>
        <authorList>
            <person name="Goeker M."/>
        </authorList>
    </citation>
    <scope>NUCLEOTIDE SEQUENCE [LARGE SCALE GENOMIC DNA]</scope>
    <source>
        <strain evidence="9 10">DSM 4006</strain>
    </source>
</reference>
<dbReference type="InterPro" id="IPR001367">
    <property type="entry name" value="Fe_dep_repressor"/>
</dbReference>
<dbReference type="InterPro" id="IPR008988">
    <property type="entry name" value="Transcriptional_repressor_C"/>
</dbReference>
<dbReference type="SMART" id="SM00529">
    <property type="entry name" value="HTH_DTXR"/>
    <property type="match status" value="1"/>
</dbReference>
<keyword evidence="10" id="KW-1185">Reference proteome</keyword>
<evidence type="ECO:0000259" key="8">
    <source>
        <dbReference type="PROSITE" id="PS50944"/>
    </source>
</evidence>
<proteinExistence type="inferred from homology"/>
<comment type="subunit">
    <text evidence="3">Homodimer.</text>
</comment>
<feature type="domain" description="HTH dtxR-type" evidence="8">
    <location>
        <begin position="1"/>
        <end position="64"/>
    </location>
</feature>
<name>A0ABT9XEJ7_9BACL</name>
<keyword evidence="5" id="KW-0805">Transcription regulation</keyword>
<comment type="subcellular location">
    <subcellularLocation>
        <location evidence="1">Cytoplasm</location>
    </subcellularLocation>
</comment>
<evidence type="ECO:0000256" key="2">
    <source>
        <dbReference type="ARBA" id="ARBA00007871"/>
    </source>
</evidence>
<dbReference type="PANTHER" id="PTHR33238">
    <property type="entry name" value="IRON (METAL) DEPENDENT REPRESSOR, DTXR FAMILY"/>
    <property type="match status" value="1"/>
</dbReference>
<dbReference type="PANTHER" id="PTHR33238:SF10">
    <property type="entry name" value="IRON-DEPENDENT REPRESSOR IDER"/>
    <property type="match status" value="1"/>
</dbReference>
<evidence type="ECO:0000256" key="3">
    <source>
        <dbReference type="ARBA" id="ARBA00011738"/>
    </source>
</evidence>
<dbReference type="SUPFAM" id="SSF46785">
    <property type="entry name" value="Winged helix' DNA-binding domain"/>
    <property type="match status" value="1"/>
</dbReference>
<dbReference type="Proteomes" id="UP001232973">
    <property type="component" value="Unassembled WGS sequence"/>
</dbReference>
<dbReference type="InterPro" id="IPR022687">
    <property type="entry name" value="HTH_DTXR"/>
</dbReference>
<gene>
    <name evidence="9" type="ORF">J2S03_000512</name>
</gene>
<comment type="caution">
    <text evidence="9">The sequence shown here is derived from an EMBL/GenBank/DDBJ whole genome shotgun (WGS) entry which is preliminary data.</text>
</comment>
<evidence type="ECO:0000256" key="1">
    <source>
        <dbReference type="ARBA" id="ARBA00004496"/>
    </source>
</evidence>
<dbReference type="RefSeq" id="WP_274455315.1">
    <property type="nucleotide sequence ID" value="NZ_CP067097.1"/>
</dbReference>
<evidence type="ECO:0000256" key="6">
    <source>
        <dbReference type="ARBA" id="ARBA00023125"/>
    </source>
</evidence>
<organism evidence="9 10">
    <name type="scientific">Alicyclobacillus cycloheptanicus</name>
    <dbReference type="NCBI Taxonomy" id="1457"/>
    <lineage>
        <taxon>Bacteria</taxon>
        <taxon>Bacillati</taxon>
        <taxon>Bacillota</taxon>
        <taxon>Bacilli</taxon>
        <taxon>Bacillales</taxon>
        <taxon>Alicyclobacillaceae</taxon>
        <taxon>Alicyclobacillus</taxon>
    </lineage>
</organism>
<evidence type="ECO:0000313" key="10">
    <source>
        <dbReference type="Proteomes" id="UP001232973"/>
    </source>
</evidence>
<keyword evidence="7" id="KW-0804">Transcription</keyword>
<dbReference type="SUPFAM" id="SSF50037">
    <property type="entry name" value="C-terminal domain of transcriptional repressors"/>
    <property type="match status" value="1"/>
</dbReference>
<evidence type="ECO:0000256" key="7">
    <source>
        <dbReference type="ARBA" id="ARBA00023163"/>
    </source>
</evidence>
<dbReference type="InterPro" id="IPR036390">
    <property type="entry name" value="WH_DNA-bd_sf"/>
</dbReference>
<dbReference type="InterPro" id="IPR050536">
    <property type="entry name" value="DtxR_MntR_Metal-Reg"/>
</dbReference>
<dbReference type="InterPro" id="IPR022689">
    <property type="entry name" value="Iron_dep_repressor"/>
</dbReference>
<dbReference type="SUPFAM" id="SSF47979">
    <property type="entry name" value="Iron-dependent repressor protein, dimerization domain"/>
    <property type="match status" value="1"/>
</dbReference>
<keyword evidence="6" id="KW-0238">DNA-binding</keyword>
<dbReference type="PROSITE" id="PS50944">
    <property type="entry name" value="HTH_DTXR"/>
    <property type="match status" value="1"/>
</dbReference>
<evidence type="ECO:0000256" key="4">
    <source>
        <dbReference type="ARBA" id="ARBA00023004"/>
    </source>
</evidence>
<sequence length="222" mass="24446">MPRTHGMEEYLEAIYILDAEGDTVLASRLADYLDVARPTVTQTVQRMTASGYVATGEGKEIVLTEEGRQLAEKMVRRHRLLERWLTDELGLDWADAHVEAGRLEHAISPKVEERLAERLGNPTTCPHGNVIPGSGARQEQGQPLSQVEGAKTVTVIRIVEQAEEDLELLRFLHKAGIVPGATLRVESPSSPYEAGIPIDVGGVTYSLDEQVARRVLVHEAHT</sequence>
<keyword evidence="4" id="KW-0408">Iron</keyword>
<dbReference type="EMBL" id="JAUSTP010000002">
    <property type="protein sequence ID" value="MDQ0188700.1"/>
    <property type="molecule type" value="Genomic_DNA"/>
</dbReference>